<proteinExistence type="predicted"/>
<accession>A0ABD1GLG6</accession>
<comment type="caution">
    <text evidence="1">The sequence shown here is derived from an EMBL/GenBank/DDBJ whole genome shotgun (WGS) entry which is preliminary data.</text>
</comment>
<reference evidence="1 2" key="1">
    <citation type="submission" date="2024-06" db="EMBL/GenBank/DDBJ databases">
        <title>A chromosome level genome sequence of Diviner's sage (Salvia divinorum).</title>
        <authorList>
            <person name="Ford S.A."/>
            <person name="Ro D.-K."/>
            <person name="Ness R.W."/>
            <person name="Phillips M.A."/>
        </authorList>
    </citation>
    <scope>NUCLEOTIDE SEQUENCE [LARGE SCALE GENOMIC DNA]</scope>
    <source>
        <strain evidence="1">SAF-2024a</strain>
        <tissue evidence="1">Leaf</tissue>
    </source>
</reference>
<dbReference type="Proteomes" id="UP001567538">
    <property type="component" value="Unassembled WGS sequence"/>
</dbReference>
<dbReference type="EMBL" id="JBEAFC010000008">
    <property type="protein sequence ID" value="KAL1544535.1"/>
    <property type="molecule type" value="Genomic_DNA"/>
</dbReference>
<name>A0ABD1GLG6_SALDI</name>
<protein>
    <submittedName>
        <fullName evidence="1">Uncharacterized protein</fullName>
    </submittedName>
</protein>
<evidence type="ECO:0000313" key="1">
    <source>
        <dbReference type="EMBL" id="KAL1544535.1"/>
    </source>
</evidence>
<sequence>MTLSKISINIPSNQNLFISRIFNSFINRNTQARNFRHSNLYTVLVVADFRLSFHSTFISIPALEFPHQTELVNRITNLFHAGNHVDHYRGNRFAMCGLADDGFVIVSIAHASSFNAFRDSEKASWIVHWISCGACSCGKIYNLS</sequence>
<gene>
    <name evidence="1" type="ORF">AAHA92_21374</name>
</gene>
<dbReference type="AlphaFoldDB" id="A0ABD1GLG6"/>
<evidence type="ECO:0000313" key="2">
    <source>
        <dbReference type="Proteomes" id="UP001567538"/>
    </source>
</evidence>
<organism evidence="1 2">
    <name type="scientific">Salvia divinorum</name>
    <name type="common">Maria pastora</name>
    <name type="synonym">Diviner's sage</name>
    <dbReference type="NCBI Taxonomy" id="28513"/>
    <lineage>
        <taxon>Eukaryota</taxon>
        <taxon>Viridiplantae</taxon>
        <taxon>Streptophyta</taxon>
        <taxon>Embryophyta</taxon>
        <taxon>Tracheophyta</taxon>
        <taxon>Spermatophyta</taxon>
        <taxon>Magnoliopsida</taxon>
        <taxon>eudicotyledons</taxon>
        <taxon>Gunneridae</taxon>
        <taxon>Pentapetalae</taxon>
        <taxon>asterids</taxon>
        <taxon>lamiids</taxon>
        <taxon>Lamiales</taxon>
        <taxon>Lamiaceae</taxon>
        <taxon>Nepetoideae</taxon>
        <taxon>Mentheae</taxon>
        <taxon>Salviinae</taxon>
        <taxon>Salvia</taxon>
        <taxon>Salvia subgen. Calosphace</taxon>
    </lineage>
</organism>
<keyword evidence="2" id="KW-1185">Reference proteome</keyword>